<protein>
    <submittedName>
        <fullName evidence="5">RNA methyltransferase</fullName>
    </submittedName>
</protein>
<dbReference type="PANTHER" id="PTHR43191:SF2">
    <property type="entry name" value="RRNA METHYLTRANSFERASE 3, MITOCHONDRIAL"/>
    <property type="match status" value="1"/>
</dbReference>
<dbReference type="SMART" id="SM00967">
    <property type="entry name" value="SpoU_sub_bind"/>
    <property type="match status" value="1"/>
</dbReference>
<dbReference type="InterPro" id="IPR001537">
    <property type="entry name" value="SpoU_MeTrfase"/>
</dbReference>
<dbReference type="EMBL" id="DVMJ01000058">
    <property type="protein sequence ID" value="HIU13803.1"/>
    <property type="molecule type" value="Genomic_DNA"/>
</dbReference>
<dbReference type="SUPFAM" id="SSF55315">
    <property type="entry name" value="L30e-like"/>
    <property type="match status" value="1"/>
</dbReference>
<dbReference type="InterPro" id="IPR029064">
    <property type="entry name" value="Ribosomal_eL30-like_sf"/>
</dbReference>
<feature type="domain" description="RNA 2-O ribose methyltransferase substrate binding" evidence="4">
    <location>
        <begin position="29"/>
        <end position="93"/>
    </location>
</feature>
<sequence length="245" mass="27300">MISSVQNPTIKALLKLKQKKYRQEERAFLVEGEHLVSEALRFGRVKSILYTARYHGKIDLKESLEVSEHVLEKLAFSKNPQPIMAVCHMHEPELDLHQAKRLLLLDNVQDPGNVGTMIRTALAFDFDGLILSSNSVDLYNDKLVRSTQGALFSLPIIQGDLAKWMERLKQASFQIYATALHEAKPLAAFPAEAKMAFVMGNEGNGVSQEIQKSCDGAIYIPIVTAESLNVAIAAGIIMHHYSELK</sequence>
<dbReference type="AlphaFoldDB" id="A0A9D1HNT2"/>
<evidence type="ECO:0000313" key="5">
    <source>
        <dbReference type="EMBL" id="HIU13803.1"/>
    </source>
</evidence>
<evidence type="ECO:0000259" key="4">
    <source>
        <dbReference type="SMART" id="SM00967"/>
    </source>
</evidence>
<dbReference type="GO" id="GO:0006396">
    <property type="term" value="P:RNA processing"/>
    <property type="evidence" value="ECO:0007669"/>
    <property type="project" value="InterPro"/>
</dbReference>
<dbReference type="Pfam" id="PF22435">
    <property type="entry name" value="MRM3-like_sub_bind"/>
    <property type="match status" value="1"/>
</dbReference>
<evidence type="ECO:0000313" key="6">
    <source>
        <dbReference type="Proteomes" id="UP000824175"/>
    </source>
</evidence>
<dbReference type="Gene3D" id="3.30.1330.30">
    <property type="match status" value="1"/>
</dbReference>
<dbReference type="Proteomes" id="UP000824175">
    <property type="component" value="Unassembled WGS sequence"/>
</dbReference>
<reference evidence="5" key="1">
    <citation type="submission" date="2020-10" db="EMBL/GenBank/DDBJ databases">
        <authorList>
            <person name="Gilroy R."/>
        </authorList>
    </citation>
    <scope>NUCLEOTIDE SEQUENCE</scope>
    <source>
        <strain evidence="5">CHK195-11698</strain>
    </source>
</reference>
<dbReference type="InterPro" id="IPR053888">
    <property type="entry name" value="MRM3-like_sub_bind"/>
</dbReference>
<reference evidence="5" key="2">
    <citation type="journal article" date="2021" name="PeerJ">
        <title>Extensive microbial diversity within the chicken gut microbiome revealed by metagenomics and culture.</title>
        <authorList>
            <person name="Gilroy R."/>
            <person name="Ravi A."/>
            <person name="Getino M."/>
            <person name="Pursley I."/>
            <person name="Horton D.L."/>
            <person name="Alikhan N.F."/>
            <person name="Baker D."/>
            <person name="Gharbi K."/>
            <person name="Hall N."/>
            <person name="Watson M."/>
            <person name="Adriaenssens E.M."/>
            <person name="Foster-Nyarko E."/>
            <person name="Jarju S."/>
            <person name="Secka A."/>
            <person name="Antonio M."/>
            <person name="Oren A."/>
            <person name="Chaudhuri R.R."/>
            <person name="La Ragione R."/>
            <person name="Hildebrand F."/>
            <person name="Pallen M.J."/>
        </authorList>
    </citation>
    <scope>NUCLEOTIDE SEQUENCE</scope>
    <source>
        <strain evidence="5">CHK195-11698</strain>
    </source>
</reference>
<dbReference type="GO" id="GO:0005737">
    <property type="term" value="C:cytoplasm"/>
    <property type="evidence" value="ECO:0007669"/>
    <property type="project" value="UniProtKB-ARBA"/>
</dbReference>
<evidence type="ECO:0000256" key="3">
    <source>
        <dbReference type="ARBA" id="ARBA00022679"/>
    </source>
</evidence>
<dbReference type="CDD" id="cd18095">
    <property type="entry name" value="SpoU-like_rRNA-MTase"/>
    <property type="match status" value="1"/>
</dbReference>
<accession>A0A9D1HNT2</accession>
<dbReference type="InterPro" id="IPR051259">
    <property type="entry name" value="rRNA_Methyltransferase"/>
</dbReference>
<dbReference type="Pfam" id="PF00588">
    <property type="entry name" value="SpoU_methylase"/>
    <property type="match status" value="1"/>
</dbReference>
<comment type="similarity">
    <text evidence="1">Belongs to the class IV-like SAM-binding methyltransferase superfamily. RNA methyltransferase TrmH family.</text>
</comment>
<dbReference type="GO" id="GO:0003723">
    <property type="term" value="F:RNA binding"/>
    <property type="evidence" value="ECO:0007669"/>
    <property type="project" value="InterPro"/>
</dbReference>
<keyword evidence="2 5" id="KW-0489">Methyltransferase</keyword>
<evidence type="ECO:0000256" key="1">
    <source>
        <dbReference type="ARBA" id="ARBA00007228"/>
    </source>
</evidence>
<dbReference type="InterPro" id="IPR029028">
    <property type="entry name" value="Alpha/beta_knot_MTases"/>
</dbReference>
<dbReference type="GO" id="GO:0008173">
    <property type="term" value="F:RNA methyltransferase activity"/>
    <property type="evidence" value="ECO:0007669"/>
    <property type="project" value="InterPro"/>
</dbReference>
<dbReference type="GO" id="GO:0032259">
    <property type="term" value="P:methylation"/>
    <property type="evidence" value="ECO:0007669"/>
    <property type="project" value="UniProtKB-KW"/>
</dbReference>
<dbReference type="Gene3D" id="3.40.1280.10">
    <property type="match status" value="1"/>
</dbReference>
<evidence type="ECO:0000256" key="2">
    <source>
        <dbReference type="ARBA" id="ARBA00022603"/>
    </source>
</evidence>
<dbReference type="SUPFAM" id="SSF75217">
    <property type="entry name" value="alpha/beta knot"/>
    <property type="match status" value="1"/>
</dbReference>
<dbReference type="InterPro" id="IPR013123">
    <property type="entry name" value="SpoU_subst-bd"/>
</dbReference>
<gene>
    <name evidence="5" type="ORF">IAD15_07005</name>
</gene>
<name>A0A9D1HNT2_9FIRM</name>
<keyword evidence="3" id="KW-0808">Transferase</keyword>
<dbReference type="PANTHER" id="PTHR43191">
    <property type="entry name" value="RRNA METHYLTRANSFERASE 3"/>
    <property type="match status" value="1"/>
</dbReference>
<dbReference type="InterPro" id="IPR029026">
    <property type="entry name" value="tRNA_m1G_MTases_N"/>
</dbReference>
<comment type="caution">
    <text evidence="5">The sequence shown here is derived from an EMBL/GenBank/DDBJ whole genome shotgun (WGS) entry which is preliminary data.</text>
</comment>
<organism evidence="5 6">
    <name type="scientific">Candidatus Fimiplasma intestinipullorum</name>
    <dbReference type="NCBI Taxonomy" id="2840825"/>
    <lineage>
        <taxon>Bacteria</taxon>
        <taxon>Bacillati</taxon>
        <taxon>Bacillota</taxon>
        <taxon>Clostridia</taxon>
        <taxon>Eubacteriales</taxon>
        <taxon>Candidatus Fimiplasma</taxon>
    </lineage>
</organism>
<proteinExistence type="inferred from homology"/>